<dbReference type="GO" id="GO:0016740">
    <property type="term" value="F:transferase activity"/>
    <property type="evidence" value="ECO:0007669"/>
    <property type="project" value="UniProtKB-KW"/>
</dbReference>
<dbReference type="EMBL" id="JACICD010000020">
    <property type="protein sequence ID" value="MBB3774012.1"/>
    <property type="molecule type" value="Genomic_DNA"/>
</dbReference>
<evidence type="ECO:0000313" key="6">
    <source>
        <dbReference type="Proteomes" id="UP000533469"/>
    </source>
</evidence>
<dbReference type="Pfam" id="PF01425">
    <property type="entry name" value="Amidase"/>
    <property type="match status" value="1"/>
</dbReference>
<dbReference type="GO" id="GO:0016874">
    <property type="term" value="F:ligase activity"/>
    <property type="evidence" value="ECO:0007669"/>
    <property type="project" value="UniProtKB-KW"/>
</dbReference>
<dbReference type="Proteomes" id="UP000533469">
    <property type="component" value="Unassembled WGS sequence"/>
</dbReference>
<proteinExistence type="predicted"/>
<keyword evidence="6" id="KW-1185">Reference proteome</keyword>
<sequence>MSDLTRLSLRKLRRLMISGEVRPEEVTVAFLARAEARNSRDLSYVSIGAEEALACASRVEEAGASGRLAGIPFSCKDVFDTVTLPTTAGSRAMHDYRPIRDAQALERLKASGAILLGKNNLHEFCYGITGANPIFGTPANPHHPGRLAGGSSSGSAVAVANRTAMFALGTDTGGSVRVPASLCGLVGLKPTRGQISLKGVVPFCWSLDHAGILARSCGDAAEVFLAIREAGEAVSAANADHSERGNSLHGLRIGVPRGAYLEDTTSDIAPRVHQLITECRRLGAHIIDVVMPDATHVRTASLAVQLVEAFAWHRTNLQRRFDLYGEDVREGLLQGQFILAEHYVQALRLFAAKKAEISERLKDIDVLMTPTTPIVAPALDQKQVTLAGVAVPVGNALSHFTCLFNLTGHPALSVPIGRDGDGLPIGVQLIGAHYRDMKLLATGAALERVGLAGWIEPKDEMDDGPGMPPPLSERRELYAH</sequence>
<evidence type="ECO:0000259" key="4">
    <source>
        <dbReference type="Pfam" id="PF01425"/>
    </source>
</evidence>
<organism evidence="5 6">
    <name type="scientific">Ancylobacter tetraedralis</name>
    <dbReference type="NCBI Taxonomy" id="217068"/>
    <lineage>
        <taxon>Bacteria</taxon>
        <taxon>Pseudomonadati</taxon>
        <taxon>Pseudomonadota</taxon>
        <taxon>Alphaproteobacteria</taxon>
        <taxon>Hyphomicrobiales</taxon>
        <taxon>Xanthobacteraceae</taxon>
        <taxon>Ancylobacter</taxon>
    </lineage>
</organism>
<dbReference type="AlphaFoldDB" id="A0A839ZHI2"/>
<evidence type="ECO:0000256" key="3">
    <source>
        <dbReference type="SAM" id="MobiDB-lite"/>
    </source>
</evidence>
<accession>A0A839ZHI2</accession>
<dbReference type="SUPFAM" id="SSF75304">
    <property type="entry name" value="Amidase signature (AS) enzymes"/>
    <property type="match status" value="1"/>
</dbReference>
<evidence type="ECO:0000256" key="1">
    <source>
        <dbReference type="ARBA" id="ARBA00003871"/>
    </source>
</evidence>
<dbReference type="PANTHER" id="PTHR11895">
    <property type="entry name" value="TRANSAMIDASE"/>
    <property type="match status" value="1"/>
</dbReference>
<dbReference type="Gene3D" id="3.90.1300.10">
    <property type="entry name" value="Amidase signature (AS) domain"/>
    <property type="match status" value="1"/>
</dbReference>
<dbReference type="InterPro" id="IPR000120">
    <property type="entry name" value="Amidase"/>
</dbReference>
<comment type="function">
    <text evidence="1">Hydrolyzes indole-3-acetamide (IAM) into indole-3-acetic acid (IAA).</text>
</comment>
<dbReference type="InterPro" id="IPR023631">
    <property type="entry name" value="Amidase_dom"/>
</dbReference>
<dbReference type="RefSeq" id="WP_183192192.1">
    <property type="nucleotide sequence ID" value="NZ_JACICD010000020.1"/>
</dbReference>
<dbReference type="InterPro" id="IPR020556">
    <property type="entry name" value="Amidase_CS"/>
</dbReference>
<dbReference type="PROSITE" id="PS00571">
    <property type="entry name" value="AMIDASES"/>
    <property type="match status" value="1"/>
</dbReference>
<feature type="domain" description="Amidase" evidence="4">
    <location>
        <begin position="25"/>
        <end position="440"/>
    </location>
</feature>
<keyword evidence="5" id="KW-0808">Transferase</keyword>
<gene>
    <name evidence="5" type="ORF">FHS55_004662</name>
</gene>
<evidence type="ECO:0000313" key="5">
    <source>
        <dbReference type="EMBL" id="MBB3774012.1"/>
    </source>
</evidence>
<name>A0A839ZHI2_9HYPH</name>
<dbReference type="PANTHER" id="PTHR11895:SF176">
    <property type="entry name" value="AMIDASE AMID-RELATED"/>
    <property type="match status" value="1"/>
</dbReference>
<evidence type="ECO:0000256" key="2">
    <source>
        <dbReference type="ARBA" id="ARBA00021874"/>
    </source>
</evidence>
<comment type="caution">
    <text evidence="5">The sequence shown here is derived from an EMBL/GenBank/DDBJ whole genome shotgun (WGS) entry which is preliminary data.</text>
</comment>
<keyword evidence="5" id="KW-0436">Ligase</keyword>
<dbReference type="InterPro" id="IPR036928">
    <property type="entry name" value="AS_sf"/>
</dbReference>
<protein>
    <recommendedName>
        <fullName evidence="2">Indoleacetamide hydrolase</fullName>
    </recommendedName>
</protein>
<reference evidence="5 6" key="1">
    <citation type="submission" date="2020-08" db="EMBL/GenBank/DDBJ databases">
        <title>Genomic Encyclopedia of Type Strains, Phase IV (KMG-IV): sequencing the most valuable type-strain genomes for metagenomic binning, comparative biology and taxonomic classification.</title>
        <authorList>
            <person name="Goeker M."/>
        </authorList>
    </citation>
    <scope>NUCLEOTIDE SEQUENCE [LARGE SCALE GENOMIC DNA]</scope>
    <source>
        <strain evidence="5 6">DSM 5895</strain>
    </source>
</reference>
<feature type="region of interest" description="Disordered" evidence="3">
    <location>
        <begin position="457"/>
        <end position="480"/>
    </location>
</feature>